<sequence>MAATIEARLKRSLARFKERIQNGSYYEAQQTMRAIINRYVHAENYEAAVELLYQSYMILTEYQKYDEATDLYLYLLEVFELENKPVDQFEKVDLIKLVNFLNALPDTDANVANLASETFKFACKKCGNGVGFPSLNKVIGEKLYYSGDAKEVNQSQQFLFLNEDRESLKLLVDLYFDSYKKSGNPYEFGPFLARLVIPYLMVKNSSFASEGIKMMIDRLTSDDQTLSFTEVKEVEIFEVDEGEEGEREACYKLVNFLGLLVETCQRGSSENGKNFRILFQRYKGVLERFDGIVGMVDGLGREYFGVGVVKKEGNLLQEMMGSLLGGGGGGGAA</sequence>
<reference evidence="2 3" key="1">
    <citation type="submission" date="2018-12" db="EMBL/GenBank/DDBJ databases">
        <authorList>
            <person name="Tiukova I."/>
            <person name="Dainat J."/>
        </authorList>
    </citation>
    <scope>NUCLEOTIDE SEQUENCE [LARGE SCALE GENOMIC DNA]</scope>
</reference>
<evidence type="ECO:0000313" key="3">
    <source>
        <dbReference type="Proteomes" id="UP000290900"/>
    </source>
</evidence>
<dbReference type="PANTHER" id="PTHR12875:SF0">
    <property type="entry name" value="GOLGI TO ER TRAFFIC PROTEIN 4 HOMOLOG"/>
    <property type="match status" value="1"/>
</dbReference>
<protein>
    <submittedName>
        <fullName evidence="2">DEKNAAC102933</fullName>
    </submittedName>
</protein>
<dbReference type="OrthoDB" id="10252405at2759"/>
<dbReference type="FunCoup" id="A0A448YLU1">
    <property type="interactions" value="399"/>
</dbReference>
<dbReference type="InterPro" id="IPR007317">
    <property type="entry name" value="GET4"/>
</dbReference>
<dbReference type="STRING" id="13370.A0A448YLU1"/>
<proteinExistence type="inferred from homology"/>
<dbReference type="Proteomes" id="UP000290900">
    <property type="component" value="Unassembled WGS sequence"/>
</dbReference>
<dbReference type="EMBL" id="CAACVR010000014">
    <property type="protein sequence ID" value="VEU21915.1"/>
    <property type="molecule type" value="Genomic_DNA"/>
</dbReference>
<comment type="similarity">
    <text evidence="1">Belongs to the GET4 family.</text>
</comment>
<organism evidence="2 3">
    <name type="scientific">Brettanomyces naardenensis</name>
    <name type="common">Yeast</name>
    <dbReference type="NCBI Taxonomy" id="13370"/>
    <lineage>
        <taxon>Eukaryota</taxon>
        <taxon>Fungi</taxon>
        <taxon>Dikarya</taxon>
        <taxon>Ascomycota</taxon>
        <taxon>Saccharomycotina</taxon>
        <taxon>Pichiomycetes</taxon>
        <taxon>Pichiales</taxon>
        <taxon>Pichiaceae</taxon>
        <taxon>Brettanomyces</taxon>
    </lineage>
</organism>
<dbReference type="GO" id="GO:0072380">
    <property type="term" value="C:TRC complex"/>
    <property type="evidence" value="ECO:0007669"/>
    <property type="project" value="TreeGrafter"/>
</dbReference>
<dbReference type="AlphaFoldDB" id="A0A448YLU1"/>
<dbReference type="PANTHER" id="PTHR12875">
    <property type="entry name" value="GOLGI TO ER TRAFFIC PROTEIN 4 HOMOLOG"/>
    <property type="match status" value="1"/>
</dbReference>
<accession>A0A448YLU1</accession>
<evidence type="ECO:0000256" key="1">
    <source>
        <dbReference type="ARBA" id="ARBA00005351"/>
    </source>
</evidence>
<dbReference type="GO" id="GO:0045048">
    <property type="term" value="P:protein insertion into ER membrane"/>
    <property type="evidence" value="ECO:0007669"/>
    <property type="project" value="InterPro"/>
</dbReference>
<dbReference type="Gene3D" id="1.25.40.10">
    <property type="entry name" value="Tetratricopeptide repeat domain"/>
    <property type="match status" value="1"/>
</dbReference>
<keyword evidence="3" id="KW-1185">Reference proteome</keyword>
<name>A0A448YLU1_BRENA</name>
<dbReference type="InParanoid" id="A0A448YLU1"/>
<gene>
    <name evidence="2" type="ORF">BRENAR_LOCUS2647</name>
</gene>
<dbReference type="InterPro" id="IPR011990">
    <property type="entry name" value="TPR-like_helical_dom_sf"/>
</dbReference>
<evidence type="ECO:0000313" key="2">
    <source>
        <dbReference type="EMBL" id="VEU21915.1"/>
    </source>
</evidence>
<dbReference type="Pfam" id="PF04190">
    <property type="entry name" value="GET4"/>
    <property type="match status" value="1"/>
</dbReference>